<dbReference type="SMART" id="SM00849">
    <property type="entry name" value="Lactamase_B"/>
    <property type="match status" value="1"/>
</dbReference>
<feature type="domain" description="Metallo-beta-lactamase" evidence="1">
    <location>
        <begin position="33"/>
        <end position="227"/>
    </location>
</feature>
<dbReference type="Proteomes" id="UP000663854">
    <property type="component" value="Unassembled WGS sequence"/>
</dbReference>
<dbReference type="PANTHER" id="PTHR42951:SF4">
    <property type="entry name" value="ACYL-COENZYME A THIOESTERASE MBLAC2"/>
    <property type="match status" value="1"/>
</dbReference>
<dbReference type="PANTHER" id="PTHR42951">
    <property type="entry name" value="METALLO-BETA-LACTAMASE DOMAIN-CONTAINING"/>
    <property type="match status" value="1"/>
</dbReference>
<proteinExistence type="predicted"/>
<evidence type="ECO:0000313" key="2">
    <source>
        <dbReference type="EMBL" id="CAF0943119.1"/>
    </source>
</evidence>
<evidence type="ECO:0000313" key="3">
    <source>
        <dbReference type="Proteomes" id="UP000663854"/>
    </source>
</evidence>
<dbReference type="EMBL" id="CAJNOH010000203">
    <property type="protein sequence ID" value="CAF0943119.1"/>
    <property type="molecule type" value="Genomic_DNA"/>
</dbReference>
<protein>
    <recommendedName>
        <fullName evidence="1">Metallo-beta-lactamase domain-containing protein</fullName>
    </recommendedName>
</protein>
<dbReference type="InterPro" id="IPR001279">
    <property type="entry name" value="Metallo-B-lactamas"/>
</dbReference>
<evidence type="ECO:0000259" key="1">
    <source>
        <dbReference type="SMART" id="SM00849"/>
    </source>
</evidence>
<accession>A0A814CLX0</accession>
<dbReference type="AlphaFoldDB" id="A0A814CLX0"/>
<dbReference type="Gene3D" id="3.60.15.10">
    <property type="entry name" value="Ribonuclease Z/Hydroxyacylglutathione hydrolase-like"/>
    <property type="match status" value="1"/>
</dbReference>
<dbReference type="InterPro" id="IPR036866">
    <property type="entry name" value="RibonucZ/Hydroxyglut_hydro"/>
</dbReference>
<organism evidence="2 3">
    <name type="scientific">Rotaria sordida</name>
    <dbReference type="NCBI Taxonomy" id="392033"/>
    <lineage>
        <taxon>Eukaryota</taxon>
        <taxon>Metazoa</taxon>
        <taxon>Spiralia</taxon>
        <taxon>Gnathifera</taxon>
        <taxon>Rotifera</taxon>
        <taxon>Eurotatoria</taxon>
        <taxon>Bdelloidea</taxon>
        <taxon>Philodinida</taxon>
        <taxon>Philodinidae</taxon>
        <taxon>Rotaria</taxon>
    </lineage>
</organism>
<dbReference type="Pfam" id="PF00753">
    <property type="entry name" value="Lactamase_B"/>
    <property type="match status" value="1"/>
</dbReference>
<reference evidence="2" key="1">
    <citation type="submission" date="2021-02" db="EMBL/GenBank/DDBJ databases">
        <authorList>
            <person name="Nowell W R."/>
        </authorList>
    </citation>
    <scope>NUCLEOTIDE SEQUENCE</scope>
</reference>
<dbReference type="SUPFAM" id="SSF56281">
    <property type="entry name" value="Metallo-hydrolase/oxidoreductase"/>
    <property type="match status" value="1"/>
</dbReference>
<sequence>MTEPLSHPSWFTTKKINSYLYLTTEDHFFQGNRSNIWLLRGTARDLIIDCGLGVCNLKKHLENLHLLDQDRECIVLCTHTHFDHCGGAQHFENESKIWIHQDDYNGLRNGRQVETLNYVQSTYFFQQPYQGFSSRQYRVPATKCDPIMDGHRIDLGGGDEVIVLHMPGHTRGSIVCYYPKEKALFTGDFIYECGHGSYLLDWLPTSSVQDYLRSANRRDNTRMNGFSV</sequence>
<comment type="caution">
    <text evidence="2">The sequence shown here is derived from an EMBL/GenBank/DDBJ whole genome shotgun (WGS) entry which is preliminary data.</text>
</comment>
<name>A0A814CLX0_9BILA</name>
<gene>
    <name evidence="2" type="ORF">PYM288_LOCUS11701</name>
</gene>
<dbReference type="InterPro" id="IPR050855">
    <property type="entry name" value="NDM-1-like"/>
</dbReference>